<dbReference type="AlphaFoldDB" id="A0A6N8IJ83"/>
<proteinExistence type="predicted"/>
<keyword evidence="2" id="KW-1185">Reference proteome</keyword>
<sequence length="182" mass="18885">MSKHLTTGRVVRYLLLFTVACAVVLGVTFARYATVVQGQGSGDVAAVALGLTGDSTADLTSQLQGIKPGDTREVKFAVTNADGETTSEVTQAYSVSIVTTGNLPLEFELTAIAPGPDEGKVATGYGSPWTGGELPYGTSISHGYTLKVEWPSDENGSALAYEIDQVILKADAQQAQPTTGAV</sequence>
<gene>
    <name evidence="1" type="ORF">GO738_11430</name>
</gene>
<comment type="caution">
    <text evidence="1">The sequence shown here is derived from an EMBL/GenBank/DDBJ whole genome shotgun (WGS) entry which is preliminary data.</text>
</comment>
<dbReference type="RefSeq" id="WP_087191441.1">
    <property type="nucleotide sequence ID" value="NZ_DBEZYS010000099.1"/>
</dbReference>
<evidence type="ECO:0000313" key="2">
    <source>
        <dbReference type="Proteomes" id="UP000468327"/>
    </source>
</evidence>
<protein>
    <submittedName>
        <fullName evidence="1">Uncharacterized protein</fullName>
    </submittedName>
</protein>
<dbReference type="EMBL" id="WPOC01000020">
    <property type="protein sequence ID" value="MVN15944.1"/>
    <property type="molecule type" value="Genomic_DNA"/>
</dbReference>
<dbReference type="Proteomes" id="UP000468327">
    <property type="component" value="Unassembled WGS sequence"/>
</dbReference>
<organism evidence="1 2">
    <name type="scientific">Gordonibacter urolithinfaciens</name>
    <dbReference type="NCBI Taxonomy" id="1335613"/>
    <lineage>
        <taxon>Bacteria</taxon>
        <taxon>Bacillati</taxon>
        <taxon>Actinomycetota</taxon>
        <taxon>Coriobacteriia</taxon>
        <taxon>Eggerthellales</taxon>
        <taxon>Eggerthellaceae</taxon>
        <taxon>Gordonibacter</taxon>
    </lineage>
</organism>
<evidence type="ECO:0000313" key="1">
    <source>
        <dbReference type="EMBL" id="MVN15944.1"/>
    </source>
</evidence>
<reference evidence="1 2" key="1">
    <citation type="submission" date="2019-11" db="EMBL/GenBank/DDBJ databases">
        <title>Whole genome shotgun sequencing (WGS) data from Adlercreutzia equolifaciens ResAG-91, Eggerthella lenta MRI-F36, MRI-F37, MRI-F40, ResAG-49, ResAG-88, ResAG-121, ResAG-145, and Gordonibacter sp. ResAG-5, ResAG-26, ResAG-43, ResAG-50, ResAG-59.</title>
        <authorList>
            <person name="Stoll D.A."/>
            <person name="Danylec N."/>
            <person name="Franz C.M.A.P."/>
            <person name="Huch M."/>
        </authorList>
    </citation>
    <scope>NUCLEOTIDE SEQUENCE [LARGE SCALE GENOMIC DNA]</scope>
    <source>
        <strain evidence="1 2">ResAG-59</strain>
    </source>
</reference>
<name>A0A6N8IJ83_9ACTN</name>
<accession>A0A6N8IJ83</accession>